<keyword evidence="2" id="KW-0802">TPR repeat</keyword>
<dbReference type="Proteomes" id="UP000631300">
    <property type="component" value="Unassembled WGS sequence"/>
</dbReference>
<keyword evidence="3" id="KW-1133">Transmembrane helix</keyword>
<feature type="transmembrane region" description="Helical" evidence="3">
    <location>
        <begin position="88"/>
        <end position="106"/>
    </location>
</feature>
<feature type="transmembrane region" description="Helical" evidence="3">
    <location>
        <begin position="170"/>
        <end position="189"/>
    </location>
</feature>
<gene>
    <name evidence="4" type="ORF">GCM10007391_14060</name>
</gene>
<keyword evidence="3" id="KW-0472">Membrane</keyword>
<name>A0A918JIR2_9ALTE</name>
<accession>A0A918JIR2</accession>
<keyword evidence="3" id="KW-0812">Transmembrane</keyword>
<feature type="transmembrane region" description="Helical" evidence="3">
    <location>
        <begin position="217"/>
        <end position="235"/>
    </location>
</feature>
<dbReference type="Pfam" id="PF13181">
    <property type="entry name" value="TPR_8"/>
    <property type="match status" value="1"/>
</dbReference>
<organism evidence="4 5">
    <name type="scientific">Alteromonas halophila</name>
    <dbReference type="NCBI Taxonomy" id="516698"/>
    <lineage>
        <taxon>Bacteria</taxon>
        <taxon>Pseudomonadati</taxon>
        <taxon>Pseudomonadota</taxon>
        <taxon>Gammaproteobacteria</taxon>
        <taxon>Alteromonadales</taxon>
        <taxon>Alteromonadaceae</taxon>
        <taxon>Alteromonas/Salinimonas group</taxon>
        <taxon>Alteromonas</taxon>
    </lineage>
</organism>
<dbReference type="SUPFAM" id="SSF48452">
    <property type="entry name" value="TPR-like"/>
    <property type="match status" value="1"/>
</dbReference>
<proteinExistence type="predicted"/>
<dbReference type="Gene3D" id="1.25.40.10">
    <property type="entry name" value="Tetratricopeptide repeat domain"/>
    <property type="match status" value="1"/>
</dbReference>
<dbReference type="PANTHER" id="PTHR44227:SF3">
    <property type="entry name" value="PROTEIN O-MANNOSYL-TRANSFERASE TMTC4"/>
    <property type="match status" value="1"/>
</dbReference>
<reference evidence="4" key="1">
    <citation type="journal article" date="2014" name="Int. J. Syst. Evol. Microbiol.">
        <title>Complete genome sequence of Corynebacterium casei LMG S-19264T (=DSM 44701T), isolated from a smear-ripened cheese.</title>
        <authorList>
            <consortium name="US DOE Joint Genome Institute (JGI-PGF)"/>
            <person name="Walter F."/>
            <person name="Albersmeier A."/>
            <person name="Kalinowski J."/>
            <person name="Ruckert C."/>
        </authorList>
    </citation>
    <scope>NUCLEOTIDE SEQUENCE</scope>
    <source>
        <strain evidence="4">KCTC 22164</strain>
    </source>
</reference>
<feature type="transmembrane region" description="Helical" evidence="3">
    <location>
        <begin position="321"/>
        <end position="340"/>
    </location>
</feature>
<sequence length="579" mass="64918">MPLHRLSVQVVVALLLIAAACWGVYYSSLSVPFYLDDVSSITANAAFRNATLASLYDTYGLRVVGYISLWWDYKQHALDVTPYHITNVFIHLINGWLAFSLAYLLGRQVRPDAPQLKLIAIATLCGLLFVLHPLQSQAVTYIVQRLAALVTLFYLASLTAYVGFRMSRAVSVKALLLVIAVVMAALALFTKQNAFTLPIVIVALEVVIFRSLSVRYIVFAGLAALAVVVAGYLIVPDTVGPFLTKVDMLTRENKDMSRFEYFTVQLPVLWMYLSKIVWPWPLQLEFDLRQSSFAVWQIISAAIGHVVILGFAWLAKRRLPLVAFGIFFFYIAHLVESALIPITDLAFEHRNYLPDFGMFLAIATLCVSTTTLLPSSWKMQYKAAVPVVILLLLGYTTYIRNLQWQDPDVFYKNEMALAPTDVRTIHNYAEYKLKQGDTQTALKLLDKMYGAAGGEIDGVMVNTHLAVLINTQQYDKALSLGQKLLESWELAMPARAVINSNMGVIYTNLQQYAKAKPYYDKAIKQGVLPVNSLIAYAYTLFVLNDLDNSEKICKEILRVEPGHQKAKQLLGMIQAKRQG</sequence>
<feature type="transmembrane region" description="Helical" evidence="3">
    <location>
        <begin position="195"/>
        <end position="212"/>
    </location>
</feature>
<dbReference type="AlphaFoldDB" id="A0A918JIR2"/>
<feature type="transmembrane region" description="Helical" evidence="3">
    <location>
        <begin position="379"/>
        <end position="398"/>
    </location>
</feature>
<dbReference type="RefSeq" id="WP_189404800.1">
    <property type="nucleotide sequence ID" value="NZ_BMXP01000003.1"/>
</dbReference>
<feature type="transmembrane region" description="Helical" evidence="3">
    <location>
        <begin position="118"/>
        <end position="135"/>
    </location>
</feature>
<evidence type="ECO:0000313" key="4">
    <source>
        <dbReference type="EMBL" id="GGW82230.1"/>
    </source>
</evidence>
<dbReference type="InterPro" id="IPR019734">
    <property type="entry name" value="TPR_rpt"/>
</dbReference>
<evidence type="ECO:0000313" key="5">
    <source>
        <dbReference type="Proteomes" id="UP000631300"/>
    </source>
</evidence>
<feature type="transmembrane region" description="Helical" evidence="3">
    <location>
        <begin position="352"/>
        <end position="373"/>
    </location>
</feature>
<feature type="transmembrane region" description="Helical" evidence="3">
    <location>
        <begin position="293"/>
        <end position="315"/>
    </location>
</feature>
<comment type="caution">
    <text evidence="4">The sequence shown here is derived from an EMBL/GenBank/DDBJ whole genome shotgun (WGS) entry which is preliminary data.</text>
</comment>
<reference evidence="4" key="2">
    <citation type="submission" date="2020-09" db="EMBL/GenBank/DDBJ databases">
        <authorList>
            <person name="Sun Q."/>
            <person name="Kim S."/>
        </authorList>
    </citation>
    <scope>NUCLEOTIDE SEQUENCE</scope>
    <source>
        <strain evidence="4">KCTC 22164</strain>
    </source>
</reference>
<evidence type="ECO:0000256" key="3">
    <source>
        <dbReference type="SAM" id="Phobius"/>
    </source>
</evidence>
<evidence type="ECO:0008006" key="6">
    <source>
        <dbReference type="Google" id="ProtNLM"/>
    </source>
</evidence>
<dbReference type="PANTHER" id="PTHR44227">
    <property type="match status" value="1"/>
</dbReference>
<dbReference type="PROSITE" id="PS51257">
    <property type="entry name" value="PROKAR_LIPOPROTEIN"/>
    <property type="match status" value="1"/>
</dbReference>
<evidence type="ECO:0000256" key="1">
    <source>
        <dbReference type="ARBA" id="ARBA00022737"/>
    </source>
</evidence>
<dbReference type="InterPro" id="IPR052346">
    <property type="entry name" value="O-mannosyl-transferase_TMTC"/>
</dbReference>
<keyword evidence="5" id="KW-1185">Reference proteome</keyword>
<evidence type="ECO:0000256" key="2">
    <source>
        <dbReference type="ARBA" id="ARBA00022803"/>
    </source>
</evidence>
<dbReference type="EMBL" id="BMXP01000003">
    <property type="protein sequence ID" value="GGW82230.1"/>
    <property type="molecule type" value="Genomic_DNA"/>
</dbReference>
<dbReference type="InterPro" id="IPR011990">
    <property type="entry name" value="TPR-like_helical_dom_sf"/>
</dbReference>
<protein>
    <recommendedName>
        <fullName evidence="6">Tetratricopeptide repeat protein</fullName>
    </recommendedName>
</protein>
<keyword evidence="1" id="KW-0677">Repeat</keyword>
<feature type="transmembrane region" description="Helical" evidence="3">
    <location>
        <begin position="141"/>
        <end position="163"/>
    </location>
</feature>